<dbReference type="Gene3D" id="3.80.10.10">
    <property type="entry name" value="Ribonuclease Inhibitor"/>
    <property type="match status" value="1"/>
</dbReference>
<keyword evidence="3" id="KW-1185">Reference proteome</keyword>
<dbReference type="EMBL" id="KB469301">
    <property type="protein sequence ID" value="EPQ55509.1"/>
    <property type="molecule type" value="Genomic_DNA"/>
</dbReference>
<protein>
    <recommendedName>
        <fullName evidence="4">F-box domain-containing protein</fullName>
    </recommendedName>
</protein>
<dbReference type="RefSeq" id="XP_007865596.1">
    <property type="nucleotide sequence ID" value="XM_007867405.1"/>
</dbReference>
<evidence type="ECO:0000313" key="2">
    <source>
        <dbReference type="EMBL" id="EPQ55509.1"/>
    </source>
</evidence>
<organism evidence="2 3">
    <name type="scientific">Gloeophyllum trabeum (strain ATCC 11539 / FP-39264 / Madison 617)</name>
    <name type="common">Brown rot fungus</name>
    <dbReference type="NCBI Taxonomy" id="670483"/>
    <lineage>
        <taxon>Eukaryota</taxon>
        <taxon>Fungi</taxon>
        <taxon>Dikarya</taxon>
        <taxon>Basidiomycota</taxon>
        <taxon>Agaricomycotina</taxon>
        <taxon>Agaricomycetes</taxon>
        <taxon>Gloeophyllales</taxon>
        <taxon>Gloeophyllaceae</taxon>
        <taxon>Gloeophyllum</taxon>
    </lineage>
</organism>
<dbReference type="InterPro" id="IPR032675">
    <property type="entry name" value="LRR_dom_sf"/>
</dbReference>
<evidence type="ECO:0008006" key="4">
    <source>
        <dbReference type="Google" id="ProtNLM"/>
    </source>
</evidence>
<evidence type="ECO:0000313" key="3">
    <source>
        <dbReference type="Proteomes" id="UP000030669"/>
    </source>
</evidence>
<dbReference type="HOGENOM" id="CLU_554380_0_0_1"/>
<name>S7RRF4_GLOTA</name>
<gene>
    <name evidence="2" type="ORF">GLOTRDRAFT_128740</name>
</gene>
<feature type="compositionally biased region" description="Basic and acidic residues" evidence="1">
    <location>
        <begin position="442"/>
        <end position="473"/>
    </location>
</feature>
<evidence type="ECO:0000256" key="1">
    <source>
        <dbReference type="SAM" id="MobiDB-lite"/>
    </source>
</evidence>
<proteinExistence type="predicted"/>
<reference evidence="2 3" key="1">
    <citation type="journal article" date="2012" name="Science">
        <title>The Paleozoic origin of enzymatic lignin decomposition reconstructed from 31 fungal genomes.</title>
        <authorList>
            <person name="Floudas D."/>
            <person name="Binder M."/>
            <person name="Riley R."/>
            <person name="Barry K."/>
            <person name="Blanchette R.A."/>
            <person name="Henrissat B."/>
            <person name="Martinez A.T."/>
            <person name="Otillar R."/>
            <person name="Spatafora J.W."/>
            <person name="Yadav J.S."/>
            <person name="Aerts A."/>
            <person name="Benoit I."/>
            <person name="Boyd A."/>
            <person name="Carlson A."/>
            <person name="Copeland A."/>
            <person name="Coutinho P.M."/>
            <person name="de Vries R.P."/>
            <person name="Ferreira P."/>
            <person name="Findley K."/>
            <person name="Foster B."/>
            <person name="Gaskell J."/>
            <person name="Glotzer D."/>
            <person name="Gorecki P."/>
            <person name="Heitman J."/>
            <person name="Hesse C."/>
            <person name="Hori C."/>
            <person name="Igarashi K."/>
            <person name="Jurgens J.A."/>
            <person name="Kallen N."/>
            <person name="Kersten P."/>
            <person name="Kohler A."/>
            <person name="Kuees U."/>
            <person name="Kumar T.K.A."/>
            <person name="Kuo A."/>
            <person name="LaButti K."/>
            <person name="Larrondo L.F."/>
            <person name="Lindquist E."/>
            <person name="Ling A."/>
            <person name="Lombard V."/>
            <person name="Lucas S."/>
            <person name="Lundell T."/>
            <person name="Martin R."/>
            <person name="McLaughlin D.J."/>
            <person name="Morgenstern I."/>
            <person name="Morin E."/>
            <person name="Murat C."/>
            <person name="Nagy L.G."/>
            <person name="Nolan M."/>
            <person name="Ohm R.A."/>
            <person name="Patyshakuliyeva A."/>
            <person name="Rokas A."/>
            <person name="Ruiz-Duenas F.J."/>
            <person name="Sabat G."/>
            <person name="Salamov A."/>
            <person name="Samejima M."/>
            <person name="Schmutz J."/>
            <person name="Slot J.C."/>
            <person name="St John F."/>
            <person name="Stenlid J."/>
            <person name="Sun H."/>
            <person name="Sun S."/>
            <person name="Syed K."/>
            <person name="Tsang A."/>
            <person name="Wiebenga A."/>
            <person name="Young D."/>
            <person name="Pisabarro A."/>
            <person name="Eastwood D.C."/>
            <person name="Martin F."/>
            <person name="Cullen D."/>
            <person name="Grigoriev I.V."/>
            <person name="Hibbett D.S."/>
        </authorList>
    </citation>
    <scope>NUCLEOTIDE SEQUENCE [LARGE SCALE GENOMIC DNA]</scope>
    <source>
        <strain evidence="2 3">ATCC 11539</strain>
    </source>
</reference>
<feature type="region of interest" description="Disordered" evidence="1">
    <location>
        <begin position="442"/>
        <end position="492"/>
    </location>
</feature>
<dbReference type="GeneID" id="19301780"/>
<accession>S7RRF4</accession>
<dbReference type="Proteomes" id="UP000030669">
    <property type="component" value="Unassembled WGS sequence"/>
</dbReference>
<dbReference type="AlphaFoldDB" id="S7RRF4"/>
<dbReference type="SUPFAM" id="SSF52047">
    <property type="entry name" value="RNI-like"/>
    <property type="match status" value="1"/>
</dbReference>
<dbReference type="KEGG" id="gtr:GLOTRDRAFT_128740"/>
<feature type="compositionally biased region" description="Acidic residues" evidence="1">
    <location>
        <begin position="474"/>
        <end position="486"/>
    </location>
</feature>
<sequence>MMGILHVNKPSAVEAFRVALGHLNRIRSLDVFAEFYTNPKWFMKLKDQDLPELKFLTLSKKDHHYRDDIYLPWISKIGAPQLQGLDVQYFAFKSYQKFLLPSLTSLSISGGRFPPLQLLSVLRDLPYLRQLSLTAVLRYSSLEDGRLLDSPKDIVHMAHVQHLSLRGTILVTSIILANLSLPVVTDVEIILESLDCTLHEHFKQKNTLQLSQVLVPIMSLLSTIVPPTSVTKLAFTQGKREGRRNQRYSYQDVVGWGMRTISPMDEQSSRFLLSVLDSQYALHPSRDAEEMLGVVLPTLAAVDLEYLQVGAHITSAKWKEWFGQCNHVTRLSVTGPDDQFLDALHPEKAGIDGSDDMPKVEGNNVGEGTMLFPRLKCLRLEEDSCELYTRELLDKLVSALRSRKSEGCGLANLDVRGVREWSEDLRASLKRTAEMVTLRPPAEVHAEKDIGEFEAEKPNGADRGCQKHDKEDVVGDESSDEEDDDDDRHSYW</sequence>